<accession>A0ACB6R2H5</accession>
<dbReference type="EMBL" id="MU003500">
    <property type="protein sequence ID" value="KAF2473295.1"/>
    <property type="molecule type" value="Genomic_DNA"/>
</dbReference>
<protein>
    <submittedName>
        <fullName evidence="1">Uncharacterized protein</fullName>
    </submittedName>
</protein>
<evidence type="ECO:0000313" key="2">
    <source>
        <dbReference type="Proteomes" id="UP000799755"/>
    </source>
</evidence>
<organism evidence="1 2">
    <name type="scientific">Lindgomyces ingoldianus</name>
    <dbReference type="NCBI Taxonomy" id="673940"/>
    <lineage>
        <taxon>Eukaryota</taxon>
        <taxon>Fungi</taxon>
        <taxon>Dikarya</taxon>
        <taxon>Ascomycota</taxon>
        <taxon>Pezizomycotina</taxon>
        <taxon>Dothideomycetes</taxon>
        <taxon>Pleosporomycetidae</taxon>
        <taxon>Pleosporales</taxon>
        <taxon>Lindgomycetaceae</taxon>
        <taxon>Lindgomyces</taxon>
    </lineage>
</organism>
<evidence type="ECO:0000313" key="1">
    <source>
        <dbReference type="EMBL" id="KAF2473295.1"/>
    </source>
</evidence>
<comment type="caution">
    <text evidence="1">The sequence shown here is derived from an EMBL/GenBank/DDBJ whole genome shotgun (WGS) entry which is preliminary data.</text>
</comment>
<sequence length="827" mass="93007">MAERRSVRSSSRRMTPTPQPPSAAATPQAGRVSRTRGARSVSRDVENAGLTGRPTRRTKRQDSIASQSENEKRPSRQSKRKAHQQPVGDLAPVEEVDTQLVIEDNRETPPRSVKVDAALHRSPGAVSEMSGTTAISSFSMVEAEDLDVKAILRRPRRLYESANEMLEHLVPDNGRIDEDREHYIEIQKPDSDYTIVFRDLNCDFSHDLSFFKSEHQDYIRPRAVHRALLGPERDLTSLESGLNPVLHKANLVEFTKTIITSDRNKESTWNALRMFDNTFPSLFLFSLVPNGKPCNAYAGESAMLMETFEVALELRTQLAILVLYRSTNDDSFDPDVSLDEVFFHPSPEGSRGIVRGWDVPGLGGKETRLDNQLSKKVAIRVNAIREYFTKDTQSLERGETVDFDNLFASFSWEACILQVLHWVRLRNRELDASIKKKGGIDGIAEGIKAEVQHPDIRATWASNISPRKKRTSFGRERRRSNRKFDPNAQLDSQVMDKLLAREKGIAAQSQAESSQQAQQPTEQVQEAAQSHEDGQDEWQPAPMDDQEDPEVAEENPSASAPPRSTADIVSKFKEARKIDKENRGGFIARQPSARQVEFGDGFDETQIPTASSSTGKQPQKTHGKRRRPIINLSSDEDEDAFETNQRESQAKERRQKAPVKKARFNPASSMPPSHQPPAGITDGDYVPEQQEESFSEEDAPEMMEEIPTSSYADFKKAARINTAAIALNNTRQEPRRSRTPWSADAEEALLEYMKIFPQKYSDILTFDKSDAGYKLLDGRTQVNLKDKVRNMAITMIKSGVGLKPGFQSVILPSSKVGEKLLDEGFKW</sequence>
<keyword evidence="2" id="KW-1185">Reference proteome</keyword>
<name>A0ACB6R2H5_9PLEO</name>
<dbReference type="Proteomes" id="UP000799755">
    <property type="component" value="Unassembled WGS sequence"/>
</dbReference>
<proteinExistence type="predicted"/>
<reference evidence="1" key="1">
    <citation type="journal article" date="2020" name="Stud. Mycol.">
        <title>101 Dothideomycetes genomes: a test case for predicting lifestyles and emergence of pathogens.</title>
        <authorList>
            <person name="Haridas S."/>
            <person name="Albert R."/>
            <person name="Binder M."/>
            <person name="Bloem J."/>
            <person name="Labutti K."/>
            <person name="Salamov A."/>
            <person name="Andreopoulos B."/>
            <person name="Baker S."/>
            <person name="Barry K."/>
            <person name="Bills G."/>
            <person name="Bluhm B."/>
            <person name="Cannon C."/>
            <person name="Castanera R."/>
            <person name="Culley D."/>
            <person name="Daum C."/>
            <person name="Ezra D."/>
            <person name="Gonzalez J."/>
            <person name="Henrissat B."/>
            <person name="Kuo A."/>
            <person name="Liang C."/>
            <person name="Lipzen A."/>
            <person name="Lutzoni F."/>
            <person name="Magnuson J."/>
            <person name="Mondo S."/>
            <person name="Nolan M."/>
            <person name="Ohm R."/>
            <person name="Pangilinan J."/>
            <person name="Park H.-J."/>
            <person name="Ramirez L."/>
            <person name="Alfaro M."/>
            <person name="Sun H."/>
            <person name="Tritt A."/>
            <person name="Yoshinaga Y."/>
            <person name="Zwiers L.-H."/>
            <person name="Turgeon B."/>
            <person name="Goodwin S."/>
            <person name="Spatafora J."/>
            <person name="Crous P."/>
            <person name="Grigoriev I."/>
        </authorList>
    </citation>
    <scope>NUCLEOTIDE SEQUENCE</scope>
    <source>
        <strain evidence="1">ATCC 200398</strain>
    </source>
</reference>
<gene>
    <name evidence="1" type="ORF">BDR25DRAFT_282717</name>
</gene>